<name>A0A918H113_9ACTN</name>
<evidence type="ECO:0000313" key="2">
    <source>
        <dbReference type="Proteomes" id="UP000619486"/>
    </source>
</evidence>
<gene>
    <name evidence="1" type="ORF">GCM10014713_26060</name>
</gene>
<dbReference type="Proteomes" id="UP000619486">
    <property type="component" value="Unassembled WGS sequence"/>
</dbReference>
<keyword evidence="2" id="KW-1185">Reference proteome</keyword>
<reference evidence="1" key="1">
    <citation type="journal article" date="2014" name="Int. J. Syst. Evol. Microbiol.">
        <title>Complete genome sequence of Corynebacterium casei LMG S-19264T (=DSM 44701T), isolated from a smear-ripened cheese.</title>
        <authorList>
            <consortium name="US DOE Joint Genome Institute (JGI-PGF)"/>
            <person name="Walter F."/>
            <person name="Albersmeier A."/>
            <person name="Kalinowski J."/>
            <person name="Ruckert C."/>
        </authorList>
    </citation>
    <scope>NUCLEOTIDE SEQUENCE</scope>
    <source>
        <strain evidence="1">JCM 3172</strain>
    </source>
</reference>
<accession>A0A918H113</accession>
<protein>
    <submittedName>
        <fullName evidence="1">Uncharacterized protein</fullName>
    </submittedName>
</protein>
<dbReference type="EMBL" id="BMQQ01000008">
    <property type="protein sequence ID" value="GGT31361.1"/>
    <property type="molecule type" value="Genomic_DNA"/>
</dbReference>
<dbReference type="AlphaFoldDB" id="A0A918H113"/>
<organism evidence="1 2">
    <name type="scientific">Streptomyces purpureus</name>
    <dbReference type="NCBI Taxonomy" id="1951"/>
    <lineage>
        <taxon>Bacteria</taxon>
        <taxon>Bacillati</taxon>
        <taxon>Actinomycetota</taxon>
        <taxon>Actinomycetes</taxon>
        <taxon>Kitasatosporales</taxon>
        <taxon>Streptomycetaceae</taxon>
        <taxon>Streptomyces</taxon>
    </lineage>
</organism>
<reference evidence="1" key="2">
    <citation type="submission" date="2020-09" db="EMBL/GenBank/DDBJ databases">
        <authorList>
            <person name="Sun Q."/>
            <person name="Ohkuma M."/>
        </authorList>
    </citation>
    <scope>NUCLEOTIDE SEQUENCE</scope>
    <source>
        <strain evidence="1">JCM 3172</strain>
    </source>
</reference>
<proteinExistence type="predicted"/>
<sequence length="100" mass="10885">MRGRGTFGVLGVQEPPRPLIHTPLQSRLLGADGTRRREDHVTVDGARLHDMAFDTAAHVVAYVRWFSHDASVRSGRGRAARMAGIRPVRTAVGEGAYPGQ</sequence>
<comment type="caution">
    <text evidence="1">The sequence shown here is derived from an EMBL/GenBank/DDBJ whole genome shotgun (WGS) entry which is preliminary data.</text>
</comment>
<evidence type="ECO:0000313" key="1">
    <source>
        <dbReference type="EMBL" id="GGT31361.1"/>
    </source>
</evidence>